<keyword evidence="7" id="KW-1185">Reference proteome</keyword>
<dbReference type="SUPFAM" id="SSF46785">
    <property type="entry name" value="Winged helix' DNA-binding domain"/>
    <property type="match status" value="1"/>
</dbReference>
<evidence type="ECO:0000313" key="7">
    <source>
        <dbReference type="Proteomes" id="UP000615455"/>
    </source>
</evidence>
<name>A0ABQ1F2V3_9BACL</name>
<gene>
    <name evidence="6" type="primary">ytlI</name>
    <name evidence="6" type="ORF">GCM10008018_49320</name>
</gene>
<dbReference type="PANTHER" id="PTHR30419:SF25">
    <property type="entry name" value="HTH-TYPE TRANSCRIPTIONAL REGULATOR YTLI"/>
    <property type="match status" value="1"/>
</dbReference>
<keyword evidence="4" id="KW-0804">Transcription</keyword>
<dbReference type="PRINTS" id="PR00039">
    <property type="entry name" value="HTHLYSR"/>
</dbReference>
<accession>A0ABQ1F2V3</accession>
<dbReference type="PROSITE" id="PS50931">
    <property type="entry name" value="HTH_LYSR"/>
    <property type="match status" value="1"/>
</dbReference>
<evidence type="ECO:0000256" key="3">
    <source>
        <dbReference type="ARBA" id="ARBA00023125"/>
    </source>
</evidence>
<organism evidence="6 7">
    <name type="scientific">Paenibacillus marchantiophytorum</name>
    <dbReference type="NCBI Taxonomy" id="1619310"/>
    <lineage>
        <taxon>Bacteria</taxon>
        <taxon>Bacillati</taxon>
        <taxon>Bacillota</taxon>
        <taxon>Bacilli</taxon>
        <taxon>Bacillales</taxon>
        <taxon>Paenibacillaceae</taxon>
        <taxon>Paenibacillus</taxon>
    </lineage>
</organism>
<protein>
    <submittedName>
        <fullName evidence="6">HTH-type transcriptional regulator YtlI</fullName>
    </submittedName>
</protein>
<dbReference type="Pfam" id="PF00126">
    <property type="entry name" value="HTH_1"/>
    <property type="match status" value="1"/>
</dbReference>
<evidence type="ECO:0000256" key="4">
    <source>
        <dbReference type="ARBA" id="ARBA00023163"/>
    </source>
</evidence>
<dbReference type="InterPro" id="IPR036388">
    <property type="entry name" value="WH-like_DNA-bd_sf"/>
</dbReference>
<reference evidence="7" key="1">
    <citation type="journal article" date="2019" name="Int. J. Syst. Evol. Microbiol.">
        <title>The Global Catalogue of Microorganisms (GCM) 10K type strain sequencing project: providing services to taxonomists for standard genome sequencing and annotation.</title>
        <authorList>
            <consortium name="The Broad Institute Genomics Platform"/>
            <consortium name="The Broad Institute Genome Sequencing Center for Infectious Disease"/>
            <person name="Wu L."/>
            <person name="Ma J."/>
        </authorList>
    </citation>
    <scope>NUCLEOTIDE SEQUENCE [LARGE SCALE GENOMIC DNA]</scope>
    <source>
        <strain evidence="7">CGMCC 1.15043</strain>
    </source>
</reference>
<dbReference type="CDD" id="cd05466">
    <property type="entry name" value="PBP2_LTTR_substrate"/>
    <property type="match status" value="1"/>
</dbReference>
<evidence type="ECO:0000259" key="5">
    <source>
        <dbReference type="PROSITE" id="PS50931"/>
    </source>
</evidence>
<evidence type="ECO:0000256" key="2">
    <source>
        <dbReference type="ARBA" id="ARBA00023015"/>
    </source>
</evidence>
<keyword evidence="3" id="KW-0238">DNA-binding</keyword>
<dbReference type="InterPro" id="IPR036390">
    <property type="entry name" value="WH_DNA-bd_sf"/>
</dbReference>
<proteinExistence type="inferred from homology"/>
<dbReference type="InterPro" id="IPR050950">
    <property type="entry name" value="HTH-type_LysR_regulators"/>
</dbReference>
<sequence length="306" mass="33899">MDIRGIATFQVIVRTGSFQQAAKDLKYAQSTVTKQIQNLEDDLGVKLLERGKSIRLTHAGEVFIKKADQLIRDFYDLQQTMTDLNDGEKGTVNIGIMEPTASYRIPMLIKEFAALYPNVEINIKIHNSHMFNQMVSDGTVDFAICATPESGLGTNFEPLFVEEIVLLLPKVHPLSKKKRVYLSDLQNEQILLTNATCPFRRKLETSLHEKGATPYRKIEIGNMAALKYYVQVQYGLAAVPMITVTPPPEGTVLKRIENLDGGLITGLLIKKDTELLSAAARKLASYLRQELSMLAAQGTTASAGNA</sequence>
<feature type="domain" description="HTH lysR-type" evidence="5">
    <location>
        <begin position="1"/>
        <end position="57"/>
    </location>
</feature>
<dbReference type="PANTHER" id="PTHR30419">
    <property type="entry name" value="HTH-TYPE TRANSCRIPTIONAL REGULATOR YBHD"/>
    <property type="match status" value="1"/>
</dbReference>
<keyword evidence="2" id="KW-0805">Transcription regulation</keyword>
<dbReference type="InterPro" id="IPR005119">
    <property type="entry name" value="LysR_subst-bd"/>
</dbReference>
<dbReference type="InterPro" id="IPR000847">
    <property type="entry name" value="LysR_HTH_N"/>
</dbReference>
<dbReference type="RefSeq" id="WP_189016160.1">
    <property type="nucleotide sequence ID" value="NZ_BMHE01000032.1"/>
</dbReference>
<comment type="caution">
    <text evidence="6">The sequence shown here is derived from an EMBL/GenBank/DDBJ whole genome shotgun (WGS) entry which is preliminary data.</text>
</comment>
<comment type="similarity">
    <text evidence="1">Belongs to the LysR transcriptional regulatory family.</text>
</comment>
<evidence type="ECO:0000313" key="6">
    <source>
        <dbReference type="EMBL" id="GFZ97081.1"/>
    </source>
</evidence>
<dbReference type="SUPFAM" id="SSF53850">
    <property type="entry name" value="Periplasmic binding protein-like II"/>
    <property type="match status" value="1"/>
</dbReference>
<dbReference type="Pfam" id="PF03466">
    <property type="entry name" value="LysR_substrate"/>
    <property type="match status" value="1"/>
</dbReference>
<dbReference type="Gene3D" id="3.40.190.290">
    <property type="match status" value="1"/>
</dbReference>
<dbReference type="Proteomes" id="UP000615455">
    <property type="component" value="Unassembled WGS sequence"/>
</dbReference>
<dbReference type="Gene3D" id="1.10.10.10">
    <property type="entry name" value="Winged helix-like DNA-binding domain superfamily/Winged helix DNA-binding domain"/>
    <property type="match status" value="1"/>
</dbReference>
<dbReference type="EMBL" id="BMHE01000032">
    <property type="protein sequence ID" value="GFZ97081.1"/>
    <property type="molecule type" value="Genomic_DNA"/>
</dbReference>
<evidence type="ECO:0000256" key="1">
    <source>
        <dbReference type="ARBA" id="ARBA00009437"/>
    </source>
</evidence>